<dbReference type="AlphaFoldDB" id="A0A9X6SUM2"/>
<dbReference type="RefSeq" id="WP_098006104.1">
    <property type="nucleotide sequence ID" value="NZ_NVMX01000056.1"/>
</dbReference>
<accession>A0A9X6SUM2</accession>
<reference evidence="1 2" key="1">
    <citation type="submission" date="2017-09" db="EMBL/GenBank/DDBJ databases">
        <title>Large-scale bioinformatics analysis of Bacillus genomes uncovers conserved roles of natural products in bacterial physiology.</title>
        <authorList>
            <consortium name="Agbiome Team Llc"/>
            <person name="Bleich R.M."/>
            <person name="Grubbs K.J."/>
            <person name="Santa Maria K.C."/>
            <person name="Allen S.E."/>
            <person name="Farag S."/>
            <person name="Shank E.A."/>
            <person name="Bowers A."/>
        </authorList>
    </citation>
    <scope>NUCLEOTIDE SEQUENCE [LARGE SCALE GENOMIC DNA]</scope>
    <source>
        <strain evidence="1 2">AFS092789</strain>
    </source>
</reference>
<comment type="caution">
    <text evidence="1">The sequence shown here is derived from an EMBL/GenBank/DDBJ whole genome shotgun (WGS) entry which is preliminary data.</text>
</comment>
<name>A0A9X6SUM2_BACCE</name>
<proteinExistence type="predicted"/>
<dbReference type="Proteomes" id="UP000219922">
    <property type="component" value="Unassembled WGS sequence"/>
</dbReference>
<dbReference type="Gene3D" id="3.40.50.300">
    <property type="entry name" value="P-loop containing nucleotide triphosphate hydrolases"/>
    <property type="match status" value="1"/>
</dbReference>
<sequence length="59" mass="6694">MNNFQIKSFVLSEHAKGKTIILIDTENEYKQLCESLNGAYITNGSELKDIESNFVVINK</sequence>
<organism evidence="1 2">
    <name type="scientific">Bacillus cereus</name>
    <dbReference type="NCBI Taxonomy" id="1396"/>
    <lineage>
        <taxon>Bacteria</taxon>
        <taxon>Bacillati</taxon>
        <taxon>Bacillota</taxon>
        <taxon>Bacilli</taxon>
        <taxon>Bacillales</taxon>
        <taxon>Bacillaceae</taxon>
        <taxon>Bacillus</taxon>
        <taxon>Bacillus cereus group</taxon>
    </lineage>
</organism>
<evidence type="ECO:0000313" key="2">
    <source>
        <dbReference type="Proteomes" id="UP000219922"/>
    </source>
</evidence>
<gene>
    <name evidence="1" type="ORF">CON36_28235</name>
</gene>
<dbReference type="InterPro" id="IPR027417">
    <property type="entry name" value="P-loop_NTPase"/>
</dbReference>
<evidence type="ECO:0008006" key="3">
    <source>
        <dbReference type="Google" id="ProtNLM"/>
    </source>
</evidence>
<protein>
    <recommendedName>
        <fullName evidence="3">TraG P-loop domain-containing protein</fullName>
    </recommendedName>
</protein>
<evidence type="ECO:0000313" key="1">
    <source>
        <dbReference type="EMBL" id="PDZ95443.1"/>
    </source>
</evidence>
<dbReference type="EMBL" id="NVMX01000056">
    <property type="protein sequence ID" value="PDZ95443.1"/>
    <property type="molecule type" value="Genomic_DNA"/>
</dbReference>